<evidence type="ECO:0000313" key="2">
    <source>
        <dbReference type="EMBL" id="KAH7324297.1"/>
    </source>
</evidence>
<dbReference type="CDD" id="cd14688">
    <property type="entry name" value="bZIP_YAP"/>
    <property type="match status" value="1"/>
</dbReference>
<dbReference type="EMBL" id="JAGPNK010000003">
    <property type="protein sequence ID" value="KAH7324297.1"/>
    <property type="molecule type" value="Genomic_DNA"/>
</dbReference>
<dbReference type="Proteomes" id="UP000813444">
    <property type="component" value="Unassembled WGS sequence"/>
</dbReference>
<evidence type="ECO:0000313" key="3">
    <source>
        <dbReference type="Proteomes" id="UP000813444"/>
    </source>
</evidence>
<dbReference type="InterPro" id="IPR021833">
    <property type="entry name" value="DUF3425"/>
</dbReference>
<comment type="caution">
    <text evidence="2">The sequence shown here is derived from an EMBL/GenBank/DDBJ whole genome shotgun (WGS) entry which is preliminary data.</text>
</comment>
<dbReference type="PANTHER" id="PTHR38116">
    <property type="entry name" value="CHROMOSOME 7, WHOLE GENOME SHOTGUN SEQUENCE"/>
    <property type="match status" value="1"/>
</dbReference>
<protein>
    <recommendedName>
        <fullName evidence="4">BZIP domain-containing protein</fullName>
    </recommendedName>
</protein>
<gene>
    <name evidence="2" type="ORF">B0I35DRAFT_423859</name>
</gene>
<dbReference type="AlphaFoldDB" id="A0A8K0SVS9"/>
<dbReference type="OrthoDB" id="5973539at2759"/>
<feature type="compositionally biased region" description="Low complexity" evidence="1">
    <location>
        <begin position="57"/>
        <end position="71"/>
    </location>
</feature>
<proteinExistence type="predicted"/>
<accession>A0A8K0SVS9</accession>
<organism evidence="2 3">
    <name type="scientific">Stachybotrys elegans</name>
    <dbReference type="NCBI Taxonomy" id="80388"/>
    <lineage>
        <taxon>Eukaryota</taxon>
        <taxon>Fungi</taxon>
        <taxon>Dikarya</taxon>
        <taxon>Ascomycota</taxon>
        <taxon>Pezizomycotina</taxon>
        <taxon>Sordariomycetes</taxon>
        <taxon>Hypocreomycetidae</taxon>
        <taxon>Hypocreales</taxon>
        <taxon>Stachybotryaceae</taxon>
        <taxon>Stachybotrys</taxon>
    </lineage>
</organism>
<evidence type="ECO:0000256" key="1">
    <source>
        <dbReference type="SAM" id="MobiDB-lite"/>
    </source>
</evidence>
<keyword evidence="3" id="KW-1185">Reference proteome</keyword>
<dbReference type="Pfam" id="PF11905">
    <property type="entry name" value="DUF3425"/>
    <property type="match status" value="1"/>
</dbReference>
<feature type="region of interest" description="Disordered" evidence="1">
    <location>
        <begin position="51"/>
        <end position="72"/>
    </location>
</feature>
<evidence type="ECO:0008006" key="4">
    <source>
        <dbReference type="Google" id="ProtNLM"/>
    </source>
</evidence>
<name>A0A8K0SVS9_9HYPO</name>
<dbReference type="Gene3D" id="1.20.5.170">
    <property type="match status" value="1"/>
</dbReference>
<feature type="compositionally biased region" description="Polar residues" evidence="1">
    <location>
        <begin position="1"/>
        <end position="10"/>
    </location>
</feature>
<sequence length="344" mass="39014">MSDTAHQTKQVSDRRRQQNVRAQKKYRERQKRRMECLEDLLSTQVLRGSIGTDLQQPSSAPPSSSLSSTPPMTLMESLGRLVEQDGNLDDDTRARIESGQVTLQAILKAGLETLQLQQVKAHSEPSERIGEESQPVLRTDKILVTRDRMHGHPGSPLPSVHTNHLRMKQFLMVAALRANAELLEVTFQQLTDPDAMSPFYGGDFSTNTPEVVELAGVDAKFLHLKPDLRPTIAQIKRRHHPYMDLFPCPIFRQRMIELTTAEPPIIDEGDLCRDIEKDGIICWGSQLSGDHAATGSGAPWDMRSWEMEPWFLKKWWFLVGGTDGAFYQQSRWWCEVRGDELSLS</sequence>
<feature type="region of interest" description="Disordered" evidence="1">
    <location>
        <begin position="1"/>
        <end position="33"/>
    </location>
</feature>
<feature type="compositionally biased region" description="Basic residues" evidence="1">
    <location>
        <begin position="22"/>
        <end position="32"/>
    </location>
</feature>
<dbReference type="PANTHER" id="PTHR38116:SF5">
    <property type="entry name" value="BZIP DOMAIN-CONTAINING PROTEIN"/>
    <property type="match status" value="1"/>
</dbReference>
<reference evidence="2" key="1">
    <citation type="journal article" date="2021" name="Nat. Commun.">
        <title>Genetic determinants of endophytism in the Arabidopsis root mycobiome.</title>
        <authorList>
            <person name="Mesny F."/>
            <person name="Miyauchi S."/>
            <person name="Thiergart T."/>
            <person name="Pickel B."/>
            <person name="Atanasova L."/>
            <person name="Karlsson M."/>
            <person name="Huettel B."/>
            <person name="Barry K.W."/>
            <person name="Haridas S."/>
            <person name="Chen C."/>
            <person name="Bauer D."/>
            <person name="Andreopoulos W."/>
            <person name="Pangilinan J."/>
            <person name="LaButti K."/>
            <person name="Riley R."/>
            <person name="Lipzen A."/>
            <person name="Clum A."/>
            <person name="Drula E."/>
            <person name="Henrissat B."/>
            <person name="Kohler A."/>
            <person name="Grigoriev I.V."/>
            <person name="Martin F.M."/>
            <person name="Hacquard S."/>
        </authorList>
    </citation>
    <scope>NUCLEOTIDE SEQUENCE</scope>
    <source>
        <strain evidence="2">MPI-CAGE-CH-0235</strain>
    </source>
</reference>